<feature type="region of interest" description="Disordered" evidence="2">
    <location>
        <begin position="380"/>
        <end position="404"/>
    </location>
</feature>
<feature type="domain" description="C2" evidence="3">
    <location>
        <begin position="28"/>
        <end position="147"/>
    </location>
</feature>
<evidence type="ECO:0000256" key="2">
    <source>
        <dbReference type="SAM" id="MobiDB-lite"/>
    </source>
</evidence>
<dbReference type="Pfam" id="PF00168">
    <property type="entry name" value="C2"/>
    <property type="match status" value="1"/>
</dbReference>
<feature type="compositionally biased region" description="Basic and acidic residues" evidence="2">
    <location>
        <begin position="393"/>
        <end position="404"/>
    </location>
</feature>
<dbReference type="EMBL" id="HBGA01086135">
    <property type="protein sequence ID" value="CAD9021050.1"/>
    <property type="molecule type" value="Transcribed_RNA"/>
</dbReference>
<dbReference type="PROSITE" id="PS50004">
    <property type="entry name" value="C2"/>
    <property type="match status" value="1"/>
</dbReference>
<name>A0A7S1IRR5_9EUGL</name>
<accession>A0A7S1IRR5</accession>
<dbReference type="GO" id="GO:0006508">
    <property type="term" value="P:proteolysis"/>
    <property type="evidence" value="ECO:0007669"/>
    <property type="project" value="InterPro"/>
</dbReference>
<sequence>MSDMFDGWLLQADDARDGGSVDNDSDMEVVEAEVNVVQPEERRPCRIVVTLVKARELANLDEDGDSDPYVKVTFGQTTRCTRHRVNTANPTWNEPLTFDIAPEPTVLPKVLQLTVMDRDFSSNDEVIGQADIKLSAGRGSTLHEYRLRGPGMTHRAVGYITVKIFPQYKEPAELTPLVPPKPETPPLTQAAVAILKTPKRPPQKRALLIGINYQYFHATLRPNHPHPATDPPIPLLGGCVNDAKNTRAFLCQHFGFEDSGILMLLDDESTLANEKSKAPTTDNIRRGIRWLLCDAQPGDLLYFHFSGHGSQVATTDSDEEDMMNECLIPLDMNWKDKIIYDDEIHADLIARVPDGVTLTAVFDCCHSGTMSDLAVTRDLRPPTADVGSQSDLEEPKSRWCPPPEDHVTHSVMARAAASCTEPAPATRALGGPPRQNVVTFSAAQDHQTAADAALPGPSGKKEKQGAMSWALQESLKNNRYKITNAQLLSSMRAMIRRLGKQYTQIPGMATTDSSFFAQGFCAAVA</sequence>
<dbReference type="InterPro" id="IPR050452">
    <property type="entry name" value="Metacaspase"/>
</dbReference>
<dbReference type="GO" id="GO:0004197">
    <property type="term" value="F:cysteine-type endopeptidase activity"/>
    <property type="evidence" value="ECO:0007669"/>
    <property type="project" value="InterPro"/>
</dbReference>
<dbReference type="InterPro" id="IPR011600">
    <property type="entry name" value="Pept_C14_caspase"/>
</dbReference>
<dbReference type="CDD" id="cd00030">
    <property type="entry name" value="C2"/>
    <property type="match status" value="1"/>
</dbReference>
<reference evidence="4" key="1">
    <citation type="submission" date="2021-01" db="EMBL/GenBank/DDBJ databases">
        <authorList>
            <person name="Corre E."/>
            <person name="Pelletier E."/>
            <person name="Niang G."/>
            <person name="Scheremetjew M."/>
            <person name="Finn R."/>
            <person name="Kale V."/>
            <person name="Holt S."/>
            <person name="Cochrane G."/>
            <person name="Meng A."/>
            <person name="Brown T."/>
            <person name="Cohen L."/>
        </authorList>
    </citation>
    <scope>NUCLEOTIDE SEQUENCE</scope>
    <source>
        <strain evidence="4">NIES-381</strain>
    </source>
</reference>
<dbReference type="Gene3D" id="3.40.50.12660">
    <property type="match status" value="1"/>
</dbReference>
<dbReference type="InterPro" id="IPR035892">
    <property type="entry name" value="C2_domain_sf"/>
</dbReference>
<evidence type="ECO:0000256" key="1">
    <source>
        <dbReference type="ARBA" id="ARBA00009005"/>
    </source>
</evidence>
<dbReference type="InterPro" id="IPR000008">
    <property type="entry name" value="C2_dom"/>
</dbReference>
<gene>
    <name evidence="4" type="ORF">EGYM00392_LOCUS32165</name>
</gene>
<protein>
    <recommendedName>
        <fullName evidence="3">C2 domain-containing protein</fullName>
    </recommendedName>
</protein>
<comment type="similarity">
    <text evidence="1">Belongs to the peptidase C14B family.</text>
</comment>
<evidence type="ECO:0000259" key="3">
    <source>
        <dbReference type="PROSITE" id="PS50004"/>
    </source>
</evidence>
<organism evidence="4">
    <name type="scientific">Eutreptiella gymnastica</name>
    <dbReference type="NCBI Taxonomy" id="73025"/>
    <lineage>
        <taxon>Eukaryota</taxon>
        <taxon>Discoba</taxon>
        <taxon>Euglenozoa</taxon>
        <taxon>Euglenida</taxon>
        <taxon>Spirocuta</taxon>
        <taxon>Euglenophyceae</taxon>
        <taxon>Eutreptiales</taxon>
        <taxon>Eutreptiaceae</taxon>
        <taxon>Eutreptiella</taxon>
    </lineage>
</organism>
<dbReference type="SUPFAM" id="SSF49562">
    <property type="entry name" value="C2 domain (Calcium/lipid-binding domain, CaLB)"/>
    <property type="match status" value="1"/>
</dbReference>
<dbReference type="GO" id="GO:0005737">
    <property type="term" value="C:cytoplasm"/>
    <property type="evidence" value="ECO:0007669"/>
    <property type="project" value="TreeGrafter"/>
</dbReference>
<proteinExistence type="inferred from homology"/>
<dbReference type="Gene3D" id="2.60.40.150">
    <property type="entry name" value="C2 domain"/>
    <property type="match status" value="1"/>
</dbReference>
<dbReference type="Pfam" id="PF00656">
    <property type="entry name" value="Peptidase_C14"/>
    <property type="match status" value="1"/>
</dbReference>
<dbReference type="PRINTS" id="PR00360">
    <property type="entry name" value="C2DOMAIN"/>
</dbReference>
<dbReference type="AlphaFoldDB" id="A0A7S1IRR5"/>
<dbReference type="PANTHER" id="PTHR48104">
    <property type="entry name" value="METACASPASE-4"/>
    <property type="match status" value="1"/>
</dbReference>
<dbReference type="SMART" id="SM00239">
    <property type="entry name" value="C2"/>
    <property type="match status" value="1"/>
</dbReference>
<dbReference type="PANTHER" id="PTHR48104:SF30">
    <property type="entry name" value="METACASPASE-1"/>
    <property type="match status" value="1"/>
</dbReference>
<evidence type="ECO:0000313" key="4">
    <source>
        <dbReference type="EMBL" id="CAD9021050.1"/>
    </source>
</evidence>